<proteinExistence type="inferred from homology"/>
<evidence type="ECO:0000256" key="4">
    <source>
        <dbReference type="ARBA" id="ARBA00023125"/>
    </source>
</evidence>
<dbReference type="PANTHER" id="PTHR33217">
    <property type="entry name" value="TRANSPOSASE FOR INSERTION SEQUENCE ELEMENT IS1081"/>
    <property type="match status" value="1"/>
</dbReference>
<dbReference type="InterPro" id="IPR001207">
    <property type="entry name" value="Transposase_mutator"/>
</dbReference>
<name>A0ABW5XY76_9BACL</name>
<comment type="similarity">
    <text evidence="2 6">Belongs to the transposase mutator family.</text>
</comment>
<evidence type="ECO:0000256" key="2">
    <source>
        <dbReference type="ARBA" id="ARBA00010961"/>
    </source>
</evidence>
<accession>A0ABW5XY76</accession>
<keyword evidence="8" id="KW-1185">Reference proteome</keyword>
<keyword evidence="3 6" id="KW-0815">Transposition</keyword>
<dbReference type="PANTHER" id="PTHR33217:SF7">
    <property type="entry name" value="TRANSPOSASE FOR INSERTION SEQUENCE ELEMENT IS1081"/>
    <property type="match status" value="1"/>
</dbReference>
<evidence type="ECO:0000256" key="1">
    <source>
        <dbReference type="ARBA" id="ARBA00002190"/>
    </source>
</evidence>
<organism evidence="7 8">
    <name type="scientific">Kurthia populi</name>
    <dbReference type="NCBI Taxonomy" id="1562132"/>
    <lineage>
        <taxon>Bacteria</taxon>
        <taxon>Bacillati</taxon>
        <taxon>Bacillota</taxon>
        <taxon>Bacilli</taxon>
        <taxon>Bacillales</taxon>
        <taxon>Caryophanaceae</taxon>
        <taxon>Kurthia</taxon>
    </lineage>
</organism>
<dbReference type="RefSeq" id="WP_380147129.1">
    <property type="nucleotide sequence ID" value="NZ_JBHUOR010000027.1"/>
</dbReference>
<keyword evidence="5 6" id="KW-0233">DNA recombination</keyword>
<gene>
    <name evidence="7" type="ORF">ACFSY7_05385</name>
</gene>
<evidence type="ECO:0000256" key="6">
    <source>
        <dbReference type="RuleBase" id="RU365089"/>
    </source>
</evidence>
<evidence type="ECO:0000313" key="8">
    <source>
        <dbReference type="Proteomes" id="UP001597568"/>
    </source>
</evidence>
<comment type="function">
    <text evidence="1 6">Required for the transposition of the insertion element.</text>
</comment>
<evidence type="ECO:0000256" key="5">
    <source>
        <dbReference type="ARBA" id="ARBA00023172"/>
    </source>
</evidence>
<keyword evidence="6" id="KW-0814">Transposable element</keyword>
<dbReference type="EMBL" id="JBHUOR010000027">
    <property type="protein sequence ID" value="MFD2867937.1"/>
    <property type="molecule type" value="Genomic_DNA"/>
</dbReference>
<protein>
    <recommendedName>
        <fullName evidence="6">Mutator family transposase</fullName>
    </recommendedName>
</protein>
<dbReference type="Pfam" id="PF00872">
    <property type="entry name" value="Transposase_mut"/>
    <property type="match status" value="1"/>
</dbReference>
<feature type="non-terminal residue" evidence="7">
    <location>
        <position position="123"/>
    </location>
</feature>
<dbReference type="Proteomes" id="UP001597568">
    <property type="component" value="Unassembled WGS sequence"/>
</dbReference>
<sequence length="123" mass="14203">MDKFTTEIIQTLAQNGNISEVFRSHLEKAVNTLLAQELTAFLDDEKYDRIGFNSGNSRNGVYERTLHTEYGDLKLAIPRDRNGDFRQQMIAPYKRSNDTLENTVIHLFQKGITMTEIAHLIER</sequence>
<evidence type="ECO:0000313" key="7">
    <source>
        <dbReference type="EMBL" id="MFD2867937.1"/>
    </source>
</evidence>
<evidence type="ECO:0000256" key="3">
    <source>
        <dbReference type="ARBA" id="ARBA00022578"/>
    </source>
</evidence>
<keyword evidence="4 6" id="KW-0238">DNA-binding</keyword>
<comment type="caution">
    <text evidence="7">The sequence shown here is derived from an EMBL/GenBank/DDBJ whole genome shotgun (WGS) entry which is preliminary data.</text>
</comment>
<reference evidence="8" key="1">
    <citation type="journal article" date="2019" name="Int. J. Syst. Evol. Microbiol.">
        <title>The Global Catalogue of Microorganisms (GCM) 10K type strain sequencing project: providing services to taxonomists for standard genome sequencing and annotation.</title>
        <authorList>
            <consortium name="The Broad Institute Genomics Platform"/>
            <consortium name="The Broad Institute Genome Sequencing Center for Infectious Disease"/>
            <person name="Wu L."/>
            <person name="Ma J."/>
        </authorList>
    </citation>
    <scope>NUCLEOTIDE SEQUENCE [LARGE SCALE GENOMIC DNA]</scope>
    <source>
        <strain evidence="8">KCTC 33522</strain>
    </source>
</reference>